<sequence>MHQTAQALLWTLLALLPTPHLRESLKALLLLLLTGHGKARPQHSKTKSPSALSRFLNRYPWPTRTLIRLARRKAQETLHRARPRRGPKPRLLLVLDLVTLEKRGLFPALPLSFFHGKWGLHLVVLYLVLGELRIPWAYRVWRGKGEKALSLLALRLLASLPPWMRKSFHLRVVADAAFGTARFLVGVHRLGLEAVVGMRRDRKTREGLPLFGLRRQGSRVHLRGLPFPVWVSRYRYPLPGGGWEWRYVVATFPAGPRTVLVWGRRRFTIEHFFRTMKGEFSLGRFGQRTALGVHRFLVLSFLAYLLAHWVRLAPNGRGLSWREAGWAAARLLLPEVVLGVLMAELGALGLWPPPAGGRGCLCRVFGRCKF</sequence>
<evidence type="ECO:0000259" key="1">
    <source>
        <dbReference type="Pfam" id="PF01609"/>
    </source>
</evidence>
<feature type="domain" description="Transposase IS4-like" evidence="1">
    <location>
        <begin position="153"/>
        <end position="306"/>
    </location>
</feature>
<dbReference type="InterPro" id="IPR012337">
    <property type="entry name" value="RNaseH-like_sf"/>
</dbReference>
<organism evidence="2 3">
    <name type="scientific">Thermus tengchongensis</name>
    <dbReference type="NCBI Taxonomy" id="1214928"/>
    <lineage>
        <taxon>Bacteria</taxon>
        <taxon>Thermotogati</taxon>
        <taxon>Deinococcota</taxon>
        <taxon>Deinococci</taxon>
        <taxon>Thermales</taxon>
        <taxon>Thermaceae</taxon>
        <taxon>Thermus</taxon>
    </lineage>
</organism>
<dbReference type="InterPro" id="IPR002559">
    <property type="entry name" value="Transposase_11"/>
</dbReference>
<accession>A0A4Y9FDB5</accession>
<comment type="caution">
    <text evidence="2">The sequence shown here is derived from an EMBL/GenBank/DDBJ whole genome shotgun (WGS) entry which is preliminary data.</text>
</comment>
<proteinExistence type="predicted"/>
<evidence type="ECO:0000313" key="3">
    <source>
        <dbReference type="Proteomes" id="UP000297668"/>
    </source>
</evidence>
<dbReference type="RefSeq" id="WP_135259787.1">
    <property type="nucleotide sequence ID" value="NZ_SJZF01000005.1"/>
</dbReference>
<reference evidence="2 3" key="1">
    <citation type="submission" date="2019-03" db="EMBL/GenBank/DDBJ databases">
        <title>Thermus tengchongensis species for the arsenic transformation mechanism.</title>
        <authorList>
            <person name="Yuan G.C."/>
        </authorList>
    </citation>
    <scope>NUCLEOTIDE SEQUENCE [LARGE SCALE GENOMIC DNA]</scope>
    <source>
        <strain evidence="2 3">15W</strain>
    </source>
</reference>
<dbReference type="GO" id="GO:0003677">
    <property type="term" value="F:DNA binding"/>
    <property type="evidence" value="ECO:0007669"/>
    <property type="project" value="InterPro"/>
</dbReference>
<dbReference type="Proteomes" id="UP000297668">
    <property type="component" value="Unassembled WGS sequence"/>
</dbReference>
<dbReference type="GO" id="GO:0006313">
    <property type="term" value="P:DNA transposition"/>
    <property type="evidence" value="ECO:0007669"/>
    <property type="project" value="InterPro"/>
</dbReference>
<evidence type="ECO:0000313" key="2">
    <source>
        <dbReference type="EMBL" id="TFU26842.1"/>
    </source>
</evidence>
<dbReference type="EMBL" id="SJZF01000005">
    <property type="protein sequence ID" value="TFU26842.1"/>
    <property type="molecule type" value="Genomic_DNA"/>
</dbReference>
<dbReference type="SUPFAM" id="SSF53098">
    <property type="entry name" value="Ribonuclease H-like"/>
    <property type="match status" value="1"/>
</dbReference>
<gene>
    <name evidence="2" type="ORF">E0687_03700</name>
</gene>
<name>A0A4Y9FDB5_9DEIN</name>
<dbReference type="AlphaFoldDB" id="A0A4Y9FDB5"/>
<dbReference type="GO" id="GO:0004803">
    <property type="term" value="F:transposase activity"/>
    <property type="evidence" value="ECO:0007669"/>
    <property type="project" value="InterPro"/>
</dbReference>
<dbReference type="Pfam" id="PF01609">
    <property type="entry name" value="DDE_Tnp_1"/>
    <property type="match status" value="1"/>
</dbReference>
<protein>
    <submittedName>
        <fullName evidence="2">IS4/IS5 family transposase</fullName>
    </submittedName>
</protein>